<evidence type="ECO:0000256" key="7">
    <source>
        <dbReference type="ARBA" id="ARBA00035257"/>
    </source>
</evidence>
<proteinExistence type="inferred from homology"/>
<comment type="subunit">
    <text evidence="8">Part of the 30S ribosomal subunit. Forms a tight complex with proteins S10 and S14.</text>
</comment>
<dbReference type="InterPro" id="IPR001351">
    <property type="entry name" value="Ribosomal_uS3_C"/>
</dbReference>
<evidence type="ECO:0000313" key="10">
    <source>
        <dbReference type="EMBL" id="MCA9379012.1"/>
    </source>
</evidence>
<evidence type="ECO:0000256" key="3">
    <source>
        <dbReference type="ARBA" id="ARBA00022884"/>
    </source>
</evidence>
<comment type="similarity">
    <text evidence="1 8">Belongs to the universal ribosomal protein uS3 family.</text>
</comment>
<dbReference type="InterPro" id="IPR005704">
    <property type="entry name" value="Ribosomal_uS3_bac-typ"/>
</dbReference>
<feature type="domain" description="KH type-2" evidence="9">
    <location>
        <begin position="39"/>
        <end position="107"/>
    </location>
</feature>
<reference evidence="10" key="2">
    <citation type="journal article" date="2021" name="Microbiome">
        <title>Successional dynamics and alternative stable states in a saline activated sludge microbial community over 9 years.</title>
        <authorList>
            <person name="Wang Y."/>
            <person name="Ye J."/>
            <person name="Ju F."/>
            <person name="Liu L."/>
            <person name="Boyd J.A."/>
            <person name="Deng Y."/>
            <person name="Parks D.H."/>
            <person name="Jiang X."/>
            <person name="Yin X."/>
            <person name="Woodcroft B.J."/>
            <person name="Tyson G.W."/>
            <person name="Hugenholtz P."/>
            <person name="Polz M.F."/>
            <person name="Zhang T."/>
        </authorList>
    </citation>
    <scope>NUCLEOTIDE SEQUENCE</scope>
    <source>
        <strain evidence="10">HKST-UBA12</strain>
    </source>
</reference>
<comment type="caution">
    <text evidence="10">The sequence shown here is derived from an EMBL/GenBank/DDBJ whole genome shotgun (WGS) entry which is preliminary data.</text>
</comment>
<dbReference type="SUPFAM" id="SSF54821">
    <property type="entry name" value="Ribosomal protein S3 C-terminal domain"/>
    <property type="match status" value="1"/>
</dbReference>
<evidence type="ECO:0000313" key="11">
    <source>
        <dbReference type="Proteomes" id="UP000760819"/>
    </source>
</evidence>
<dbReference type="FunFam" id="3.30.300.20:FF:000001">
    <property type="entry name" value="30S ribosomal protein S3"/>
    <property type="match status" value="1"/>
</dbReference>
<name>A0A955I5N6_9BACT</name>
<keyword evidence="5 8" id="KW-0687">Ribonucleoprotein</keyword>
<dbReference type="InterPro" id="IPR036419">
    <property type="entry name" value="Ribosomal_S3_C_sf"/>
</dbReference>
<dbReference type="NCBIfam" id="TIGR01009">
    <property type="entry name" value="rpsC_bact"/>
    <property type="match status" value="1"/>
</dbReference>
<evidence type="ECO:0000256" key="2">
    <source>
        <dbReference type="ARBA" id="ARBA00022730"/>
    </source>
</evidence>
<evidence type="ECO:0000256" key="6">
    <source>
        <dbReference type="ARBA" id="ARBA00024998"/>
    </source>
</evidence>
<evidence type="ECO:0000256" key="4">
    <source>
        <dbReference type="ARBA" id="ARBA00022980"/>
    </source>
</evidence>
<keyword evidence="3 8" id="KW-0694">RNA-binding</keyword>
<dbReference type="Pfam" id="PF00189">
    <property type="entry name" value="Ribosomal_S3_C"/>
    <property type="match status" value="1"/>
</dbReference>
<evidence type="ECO:0000256" key="8">
    <source>
        <dbReference type="HAMAP-Rule" id="MF_01309"/>
    </source>
</evidence>
<dbReference type="SUPFAM" id="SSF54814">
    <property type="entry name" value="Prokaryotic type KH domain (KH-domain type II)"/>
    <property type="match status" value="1"/>
</dbReference>
<dbReference type="GO" id="GO:0003735">
    <property type="term" value="F:structural constituent of ribosome"/>
    <property type="evidence" value="ECO:0007669"/>
    <property type="project" value="InterPro"/>
</dbReference>
<dbReference type="GO" id="GO:0019843">
    <property type="term" value="F:rRNA binding"/>
    <property type="evidence" value="ECO:0007669"/>
    <property type="project" value="UniProtKB-UniRule"/>
</dbReference>
<dbReference type="CDD" id="cd02412">
    <property type="entry name" value="KH-II_30S_S3"/>
    <property type="match status" value="1"/>
</dbReference>
<dbReference type="PROSITE" id="PS50823">
    <property type="entry name" value="KH_TYPE_2"/>
    <property type="match status" value="1"/>
</dbReference>
<comment type="function">
    <text evidence="6 8">Binds the lower part of the 30S subunit head. Binds mRNA in the 70S ribosome, positioning it for translation.</text>
</comment>
<dbReference type="PANTHER" id="PTHR11760:SF19">
    <property type="entry name" value="SMALL RIBOSOMAL SUBUNIT PROTEIN US3C"/>
    <property type="match status" value="1"/>
</dbReference>
<dbReference type="Proteomes" id="UP000760819">
    <property type="component" value="Unassembled WGS sequence"/>
</dbReference>
<dbReference type="InterPro" id="IPR004044">
    <property type="entry name" value="KH_dom_type_2"/>
</dbReference>
<dbReference type="AlphaFoldDB" id="A0A955I5N6"/>
<reference evidence="10" key="1">
    <citation type="submission" date="2020-04" db="EMBL/GenBank/DDBJ databases">
        <authorList>
            <person name="Zhang T."/>
        </authorList>
    </citation>
    <scope>NUCLEOTIDE SEQUENCE</scope>
    <source>
        <strain evidence="10">HKST-UBA12</strain>
    </source>
</reference>
<dbReference type="Gene3D" id="3.30.1140.32">
    <property type="entry name" value="Ribosomal protein S3, C-terminal domain"/>
    <property type="match status" value="1"/>
</dbReference>
<sequence length="216" mass="23830">MGNKSNTTALRIGVNKNWKSIWYRPNSTYADTFLQDIKIRKLIEKEMKNAGVAEIIVKRTVSKVLVEVMVARPGVVIGRGGAGIEALQKQLKNLTKTDVEVKVYEVKRPEIEAKLVAENIASQCERRISPKIAMRRAAEAAMDTGLVKGITVIVAGRIRGAEIARSEKIELGTVPRHTLRADIDYALVEAQVPGAGKHGIKVWINKGEKSTYSVEK</sequence>
<dbReference type="InterPro" id="IPR057258">
    <property type="entry name" value="Ribosomal_uS3"/>
</dbReference>
<dbReference type="InterPro" id="IPR015946">
    <property type="entry name" value="KH_dom-like_a/b"/>
</dbReference>
<dbReference type="EMBL" id="JAGQLI010000060">
    <property type="protein sequence ID" value="MCA9379012.1"/>
    <property type="molecule type" value="Genomic_DNA"/>
</dbReference>
<dbReference type="GO" id="GO:0006412">
    <property type="term" value="P:translation"/>
    <property type="evidence" value="ECO:0007669"/>
    <property type="project" value="UniProtKB-UniRule"/>
</dbReference>
<evidence type="ECO:0000259" key="9">
    <source>
        <dbReference type="PROSITE" id="PS50823"/>
    </source>
</evidence>
<keyword evidence="2 8" id="KW-0699">rRNA-binding</keyword>
<dbReference type="HAMAP" id="MF_01309_B">
    <property type="entry name" value="Ribosomal_uS3_B"/>
    <property type="match status" value="1"/>
</dbReference>
<dbReference type="GO" id="GO:0003729">
    <property type="term" value="F:mRNA binding"/>
    <property type="evidence" value="ECO:0007669"/>
    <property type="project" value="UniProtKB-UniRule"/>
</dbReference>
<gene>
    <name evidence="8 10" type="primary">rpsC</name>
    <name evidence="10" type="ORF">KC640_01155</name>
</gene>
<dbReference type="GO" id="GO:0022627">
    <property type="term" value="C:cytosolic small ribosomal subunit"/>
    <property type="evidence" value="ECO:0007669"/>
    <property type="project" value="TreeGrafter"/>
</dbReference>
<dbReference type="InterPro" id="IPR009019">
    <property type="entry name" value="KH_sf_prok-type"/>
</dbReference>
<dbReference type="Pfam" id="PF07650">
    <property type="entry name" value="KH_2"/>
    <property type="match status" value="1"/>
</dbReference>
<dbReference type="Gene3D" id="3.30.300.20">
    <property type="match status" value="1"/>
</dbReference>
<evidence type="ECO:0000256" key="5">
    <source>
        <dbReference type="ARBA" id="ARBA00023274"/>
    </source>
</evidence>
<protein>
    <recommendedName>
        <fullName evidence="7 8">Small ribosomal subunit protein uS3</fullName>
    </recommendedName>
</protein>
<organism evidence="10 11">
    <name type="scientific">Candidatus Dojkabacteria bacterium</name>
    <dbReference type="NCBI Taxonomy" id="2099670"/>
    <lineage>
        <taxon>Bacteria</taxon>
        <taxon>Candidatus Dojkabacteria</taxon>
    </lineage>
</organism>
<accession>A0A955I5N6</accession>
<keyword evidence="4 8" id="KW-0689">Ribosomal protein</keyword>
<evidence type="ECO:0000256" key="1">
    <source>
        <dbReference type="ARBA" id="ARBA00010761"/>
    </source>
</evidence>
<dbReference type="PANTHER" id="PTHR11760">
    <property type="entry name" value="30S/40S RIBOSOMAL PROTEIN S3"/>
    <property type="match status" value="1"/>
</dbReference>